<proteinExistence type="predicted"/>
<dbReference type="Proteomes" id="UP001529245">
    <property type="component" value="Unassembled WGS sequence"/>
</dbReference>
<organism evidence="2 3">
    <name type="scientific">Alicyclobacillus sendaiensis PA2</name>
    <dbReference type="NCBI Taxonomy" id="3029425"/>
    <lineage>
        <taxon>Bacteria</taxon>
        <taxon>Bacillati</taxon>
        <taxon>Bacillota</taxon>
        <taxon>Bacilli</taxon>
        <taxon>Bacillales</taxon>
        <taxon>Alicyclobacillaceae</taxon>
        <taxon>Alicyclobacillus</taxon>
    </lineage>
</organism>
<name>A0ABT6XYF7_ALISE</name>
<feature type="compositionally biased region" description="Low complexity" evidence="1">
    <location>
        <begin position="263"/>
        <end position="276"/>
    </location>
</feature>
<accession>A0ABT6XYF7</accession>
<evidence type="ECO:0000313" key="2">
    <source>
        <dbReference type="EMBL" id="MDI9260120.1"/>
    </source>
</evidence>
<evidence type="ECO:0000256" key="1">
    <source>
        <dbReference type="SAM" id="MobiDB-lite"/>
    </source>
</evidence>
<evidence type="ECO:0000313" key="3">
    <source>
        <dbReference type="Proteomes" id="UP001529245"/>
    </source>
</evidence>
<protein>
    <submittedName>
        <fullName evidence="2">Uncharacterized protein</fullName>
    </submittedName>
</protein>
<keyword evidence="3" id="KW-1185">Reference proteome</keyword>
<sequence>MATFTHRKALLGSAALLSTFAVGGGVVFAADHSTKAVRAADESTNSSMPEKRQVLRALRHDLLTELAQELNLTPTALRQDLRNGKTIGQLASQAGVSTSTLVTDLENKAASDLQADVASGALTSQQASTIESRVDRVIQAWVSGKSPLGWDKVRPREFGAWRRDLVATAAQDLKLSTSALIADLRKGETLAEIAMAQGVSSSTLISDLERAAQADIQKAVSDGKISSSRAQALSARVDTWITDWVNGTLPHPSGAHLPGAQPTSSATTTSNATSNA</sequence>
<feature type="region of interest" description="Disordered" evidence="1">
    <location>
        <begin position="248"/>
        <end position="276"/>
    </location>
</feature>
<gene>
    <name evidence="2" type="ORF">QID03_07945</name>
</gene>
<dbReference type="RefSeq" id="WP_283203631.1">
    <property type="nucleotide sequence ID" value="NZ_JASGCB010000011.1"/>
</dbReference>
<comment type="caution">
    <text evidence="2">The sequence shown here is derived from an EMBL/GenBank/DDBJ whole genome shotgun (WGS) entry which is preliminary data.</text>
</comment>
<dbReference type="EMBL" id="JASGCB010000011">
    <property type="protein sequence ID" value="MDI9260120.1"/>
    <property type="molecule type" value="Genomic_DNA"/>
</dbReference>
<reference evidence="2 3" key="1">
    <citation type="submission" date="2023-04" db="EMBL/GenBank/DDBJ databases">
        <title>A. sendaiensis sub sp. chiapanensis a novel subspecie with specific adaptation in bacterial cell wall isolated from an active volcano.</title>
        <authorList>
            <person name="Alvarez Gutierrez P.E."/>
            <person name="Ortiz Cortes L.Y."/>
        </authorList>
    </citation>
    <scope>NUCLEOTIDE SEQUENCE [LARGE SCALE GENOMIC DNA]</scope>
    <source>
        <strain evidence="2 3">PA2</strain>
    </source>
</reference>